<dbReference type="AlphaFoldDB" id="A0AA40ABJ5"/>
<reference evidence="2" key="1">
    <citation type="submission" date="2023-06" db="EMBL/GenBank/DDBJ databases">
        <title>Genome-scale phylogeny and comparative genomics of the fungal order Sordariales.</title>
        <authorList>
            <consortium name="Lawrence Berkeley National Laboratory"/>
            <person name="Hensen N."/>
            <person name="Bonometti L."/>
            <person name="Westerberg I."/>
            <person name="Brannstrom I.O."/>
            <person name="Guillou S."/>
            <person name="Cros-Aarteil S."/>
            <person name="Calhoun S."/>
            <person name="Haridas S."/>
            <person name="Kuo A."/>
            <person name="Mondo S."/>
            <person name="Pangilinan J."/>
            <person name="Riley R."/>
            <person name="LaButti K."/>
            <person name="Andreopoulos B."/>
            <person name="Lipzen A."/>
            <person name="Chen C."/>
            <person name="Yanf M."/>
            <person name="Daum C."/>
            <person name="Ng V."/>
            <person name="Clum A."/>
            <person name="Steindorff A."/>
            <person name="Ohm R."/>
            <person name="Martin F."/>
            <person name="Silar P."/>
            <person name="Natvig D."/>
            <person name="Lalanne C."/>
            <person name="Gautier V."/>
            <person name="Ament-velasquez S.L."/>
            <person name="Kruys A."/>
            <person name="Hutchinson M.I."/>
            <person name="Powell A.J."/>
            <person name="Barry K."/>
            <person name="Miller A.N."/>
            <person name="Grigoriev I.V."/>
            <person name="Debuchy R."/>
            <person name="Gladieux P."/>
            <person name="Thoren M.H."/>
            <person name="Johannesson H."/>
        </authorList>
    </citation>
    <scope>NUCLEOTIDE SEQUENCE</scope>
    <source>
        <strain evidence="2">SMH2392-1A</strain>
    </source>
</reference>
<proteinExistence type="predicted"/>
<gene>
    <name evidence="2" type="ORF">B0T26DRAFT_752905</name>
</gene>
<dbReference type="RefSeq" id="XP_060294028.1">
    <property type="nucleotide sequence ID" value="XM_060445597.1"/>
</dbReference>
<name>A0AA40ABJ5_9PEZI</name>
<dbReference type="EMBL" id="JAUIRO010000005">
    <property type="protein sequence ID" value="KAK0712705.1"/>
    <property type="molecule type" value="Genomic_DNA"/>
</dbReference>
<feature type="region of interest" description="Disordered" evidence="1">
    <location>
        <begin position="88"/>
        <end position="109"/>
    </location>
</feature>
<organism evidence="2 3">
    <name type="scientific">Lasiosphaeria miniovina</name>
    <dbReference type="NCBI Taxonomy" id="1954250"/>
    <lineage>
        <taxon>Eukaryota</taxon>
        <taxon>Fungi</taxon>
        <taxon>Dikarya</taxon>
        <taxon>Ascomycota</taxon>
        <taxon>Pezizomycotina</taxon>
        <taxon>Sordariomycetes</taxon>
        <taxon>Sordariomycetidae</taxon>
        <taxon>Sordariales</taxon>
        <taxon>Lasiosphaeriaceae</taxon>
        <taxon>Lasiosphaeria</taxon>
    </lineage>
</organism>
<keyword evidence="3" id="KW-1185">Reference proteome</keyword>
<evidence type="ECO:0000313" key="3">
    <source>
        <dbReference type="Proteomes" id="UP001172101"/>
    </source>
</evidence>
<accession>A0AA40ABJ5</accession>
<protein>
    <submittedName>
        <fullName evidence="2">Uncharacterized protein</fullName>
    </submittedName>
</protein>
<dbReference type="GeneID" id="85328867"/>
<evidence type="ECO:0000313" key="2">
    <source>
        <dbReference type="EMBL" id="KAK0712705.1"/>
    </source>
</evidence>
<comment type="caution">
    <text evidence="2">The sequence shown here is derived from an EMBL/GenBank/DDBJ whole genome shotgun (WGS) entry which is preliminary data.</text>
</comment>
<dbReference type="Proteomes" id="UP001172101">
    <property type="component" value="Unassembled WGS sequence"/>
</dbReference>
<evidence type="ECO:0000256" key="1">
    <source>
        <dbReference type="SAM" id="MobiDB-lite"/>
    </source>
</evidence>
<sequence length="166" mass="19224">MPGWWSRRSRFETSAAKTTWETVLDLFPYMDKNTSKYTEILGRAAIGEPAAYWNQKYERARESMESIGCSSIGYAAKLDELLFPERAAEQEAHKKPAAPANPDKPIPEKVIKIKKPKALDMKLTKKVSIEMKAKRKRQEREEIRLARELLERPLAIQAYPQRPYQT</sequence>